<dbReference type="InterPro" id="IPR050131">
    <property type="entry name" value="Peptidase_S8_subtilisin-like"/>
</dbReference>
<dbReference type="PANTHER" id="PTHR43806">
    <property type="entry name" value="PEPTIDASE S8"/>
    <property type="match status" value="1"/>
</dbReference>
<keyword evidence="3 6" id="KW-0378">Hydrolase</keyword>
<dbReference type="Gene3D" id="3.40.50.200">
    <property type="entry name" value="Peptidase S8/S53 domain"/>
    <property type="match status" value="2"/>
</dbReference>
<feature type="domain" description="Peptidase S8/S53" evidence="8">
    <location>
        <begin position="171"/>
        <end position="579"/>
    </location>
</feature>
<dbReference type="SUPFAM" id="SSF52743">
    <property type="entry name" value="Subtilisin-like"/>
    <property type="match status" value="1"/>
</dbReference>
<comment type="caution">
    <text evidence="9">The sequence shown here is derived from an EMBL/GenBank/DDBJ whole genome shotgun (WGS) entry which is preliminary data.</text>
</comment>
<evidence type="ECO:0000256" key="5">
    <source>
        <dbReference type="PIRSR" id="PIRSR615500-1"/>
    </source>
</evidence>
<evidence type="ECO:0000313" key="9">
    <source>
        <dbReference type="EMBL" id="CAG6392074.1"/>
    </source>
</evidence>
<dbReference type="InterPro" id="IPR023828">
    <property type="entry name" value="Peptidase_S8_Ser-AS"/>
</dbReference>
<feature type="active site" description="Charge relay system" evidence="5 6">
    <location>
        <position position="219"/>
    </location>
</feature>
<dbReference type="InterPro" id="IPR015943">
    <property type="entry name" value="WD40/YVTN_repeat-like_dom_sf"/>
</dbReference>
<dbReference type="PRINTS" id="PR00723">
    <property type="entry name" value="SUBTILISIN"/>
</dbReference>
<accession>A0A9W4DL77</accession>
<dbReference type="Gene3D" id="2.60.40.10">
    <property type="entry name" value="Immunoglobulins"/>
    <property type="match status" value="1"/>
</dbReference>
<dbReference type="PROSITE" id="PS51892">
    <property type="entry name" value="SUBTILASE"/>
    <property type="match status" value="1"/>
</dbReference>
<dbReference type="GO" id="GO:0005975">
    <property type="term" value="P:carbohydrate metabolic process"/>
    <property type="evidence" value="ECO:0007669"/>
    <property type="project" value="UniProtKB-ARBA"/>
</dbReference>
<evidence type="ECO:0000256" key="2">
    <source>
        <dbReference type="ARBA" id="ARBA00022670"/>
    </source>
</evidence>
<dbReference type="InterPro" id="IPR023827">
    <property type="entry name" value="Peptidase_S8_Asp-AS"/>
</dbReference>
<dbReference type="CDD" id="cd15482">
    <property type="entry name" value="Sialidase_non-viral"/>
    <property type="match status" value="1"/>
</dbReference>
<dbReference type="PROSITE" id="PS00138">
    <property type="entry name" value="SUBTILASE_SER"/>
    <property type="match status" value="1"/>
</dbReference>
<dbReference type="InterPro" id="IPR013783">
    <property type="entry name" value="Ig-like_fold"/>
</dbReference>
<keyword evidence="10" id="KW-1185">Reference proteome</keyword>
<protein>
    <submittedName>
        <fullName evidence="9">Subtilase family protein</fullName>
    </submittedName>
</protein>
<evidence type="ECO:0000259" key="8">
    <source>
        <dbReference type="Pfam" id="PF00082"/>
    </source>
</evidence>
<feature type="active site" description="Charge relay system" evidence="5 6">
    <location>
        <position position="543"/>
    </location>
</feature>
<name>A0A9W4DL77_9ACTN</name>
<gene>
    <name evidence="9" type="ORF">SCOCK_150046</name>
</gene>
<dbReference type="Pfam" id="PF00082">
    <property type="entry name" value="Peptidase_S8"/>
    <property type="match status" value="1"/>
</dbReference>
<evidence type="ECO:0000313" key="10">
    <source>
        <dbReference type="Proteomes" id="UP001152519"/>
    </source>
</evidence>
<feature type="active site" description="Charge relay system" evidence="5 6">
    <location>
        <position position="180"/>
    </location>
</feature>
<evidence type="ECO:0000256" key="1">
    <source>
        <dbReference type="ARBA" id="ARBA00011073"/>
    </source>
</evidence>
<evidence type="ECO:0000256" key="4">
    <source>
        <dbReference type="ARBA" id="ARBA00022825"/>
    </source>
</evidence>
<comment type="similarity">
    <text evidence="1 6 7">Belongs to the peptidase S8 family.</text>
</comment>
<dbReference type="EMBL" id="CAJSLV010000043">
    <property type="protein sequence ID" value="CAG6392074.1"/>
    <property type="molecule type" value="Genomic_DNA"/>
</dbReference>
<keyword evidence="2 6" id="KW-0645">Protease</keyword>
<dbReference type="PANTHER" id="PTHR43806:SF65">
    <property type="entry name" value="SERINE PROTEASE APRX"/>
    <property type="match status" value="1"/>
</dbReference>
<dbReference type="InterPro" id="IPR022398">
    <property type="entry name" value="Peptidase_S8_His-AS"/>
</dbReference>
<dbReference type="InterPro" id="IPR036852">
    <property type="entry name" value="Peptidase_S8/S53_dom_sf"/>
</dbReference>
<evidence type="ECO:0000256" key="7">
    <source>
        <dbReference type="RuleBase" id="RU003355"/>
    </source>
</evidence>
<dbReference type="CDD" id="cd07474">
    <property type="entry name" value="Peptidases_S8_subtilisin_Vpr-like"/>
    <property type="match status" value="1"/>
</dbReference>
<dbReference type="GO" id="GO:0006508">
    <property type="term" value="P:proteolysis"/>
    <property type="evidence" value="ECO:0007669"/>
    <property type="project" value="UniProtKB-KW"/>
</dbReference>
<dbReference type="PROSITE" id="PS00136">
    <property type="entry name" value="SUBTILASE_ASP"/>
    <property type="match status" value="1"/>
</dbReference>
<dbReference type="PROSITE" id="PS00137">
    <property type="entry name" value="SUBTILASE_HIS"/>
    <property type="match status" value="1"/>
</dbReference>
<dbReference type="Gene3D" id="2.130.10.10">
    <property type="entry name" value="YVTN repeat-like/Quinoprotein amine dehydrogenase"/>
    <property type="match status" value="2"/>
</dbReference>
<organism evidence="9 10">
    <name type="scientific">Actinacidiphila cocklensis</name>
    <dbReference type="NCBI Taxonomy" id="887465"/>
    <lineage>
        <taxon>Bacteria</taxon>
        <taxon>Bacillati</taxon>
        <taxon>Actinomycetota</taxon>
        <taxon>Actinomycetes</taxon>
        <taxon>Kitasatosporales</taxon>
        <taxon>Streptomycetaceae</taxon>
        <taxon>Actinacidiphila</taxon>
    </lineage>
</organism>
<dbReference type="Proteomes" id="UP001152519">
    <property type="component" value="Unassembled WGS sequence"/>
</dbReference>
<dbReference type="InterPro" id="IPR000209">
    <property type="entry name" value="Peptidase_S8/S53_dom"/>
</dbReference>
<dbReference type="SUPFAM" id="SSF110296">
    <property type="entry name" value="Oligoxyloglucan reducing end-specific cellobiohydrolase"/>
    <property type="match status" value="2"/>
</dbReference>
<keyword evidence="4 6" id="KW-0720">Serine protease</keyword>
<dbReference type="InterPro" id="IPR034213">
    <property type="entry name" value="S8_Vpr-like"/>
</dbReference>
<proteinExistence type="inferred from homology"/>
<reference evidence="9" key="1">
    <citation type="submission" date="2021-05" db="EMBL/GenBank/DDBJ databases">
        <authorList>
            <person name="Arsene-Ploetze F."/>
        </authorList>
    </citation>
    <scope>NUCLEOTIDE SEQUENCE</scope>
    <source>
        <strain evidence="9">DSM 42138</strain>
    </source>
</reference>
<evidence type="ECO:0000256" key="6">
    <source>
        <dbReference type="PROSITE-ProRule" id="PRU01240"/>
    </source>
</evidence>
<sequence length="1391" mass="140785">MVRPLHVLLLPMAFTRRTSLSAGLAAVVAGGLLAGIPTAAGSVPPAPGQRVIVELSGAAAVGAVPGGRVRAADAPAVAAQRRTLASRQQDLLGRARQAGLHPASVRAFNLLVDAVAMTVPAGEVARLSTLPGVTAVVPDAPMKAQTDVSVPLVGAPDVWKREDPAGTATRGAGVTVAVIDSGVDYTHPDLGGGFGPGHKVVAGYDFANGDADPMDDNGHGTHVAGIIAGRAAEKGGITGVAPDASIVAYKVMAADGTGWESDIIAGIEAAADPANPHRADVINMSLGGTGDGTDPVGLAATAATRAGVVVVAAAGNAGPGPSTVISPASADGVIAVGASTSNLVLPTAYLAGPHPELLQTTRLSLSANPPLAPVTAPLVDGGDGTDWSRIGDLHGKIVLVRADPTVDLARQAEQRGAFALLVGPPAGSGGGPQFTAAEPGVATVSADAPGIEDSGDSQRMDKIVLMGVDDGQCAELSARLASGRTSVTVRGTDATDQIASFSSRGPSQRLELKPDLVAPGVEIRSTVPKGLYAPGEYRMSGTSMAAPHVAGAAVLLRQLHPGESPEDVKSALVGTAKPLDGVAPTTAGSGRLDVSAAAGAVVTAEPATLSFGLADLSRQTIGGTRTVTLHNTGTRRLAATLTAGGAATINPGRLDIAPGGTATATVTLKAARPAAAAEVSGHVTVTPDLGPAITVPYLLVARPMLVQATPDPSDGHSTVFVGSPVPLGAPPAIVVTPPHGKAVTVPAVADSGTSYEAAVTVGAPGAYRVSVSGIATTGQHLVGSAFFEVTPQDSRSDRWEPVGPNSEAGELTIAPSAPREAVVTQSGKAGPWLTTDSGTTWTQLNRLPVSGGSGAVVIDAKRADRWWYAVSGGSVTQGTVLRTQDRGRTWTALAVPNTRISALVADDKTRALIAVTDGGLLVSTDAGDTWTGYPTGVPGDVRWAAVGGNDLYLANQDGVWVRPGIVSGTPGAVRQVYRSSGGIRALTADGSAVVAYDQQTGVVGSYDHGGTWSTLLAQPWIGDGLRISGGDVFLAAAGESWLGRNEGRVWSPIPNPAASAIPLDYDRWADGSFTIAEQTAGLYRGTAAGYRRIGVQGGTVHDLAVTGNTLLAGTPYGVQRAQLPVGAAEWGASGNEGRFGETVRLVAVSPKNPKVVWKVREGSGDGTFYIYRSDDGGTTWEQKALFQENPTSLTIDPADPDRVLVGYTTLDDAGLFATADNGSTWKALHHDAFFDAVAGDPHDPLRLWLGNTSGLYRSDDGGATVTKVADGAVSALAIDGSRLLVGGDGVRVSSDGGRSFRTADTGGLPTSVSDIIRVGGALYAATTSSLVNNLPRGGRGVLRSTDNGQTWANISNGLQNLNATTLAASPDGGYLYVGTVAGGLHRLKLRH</sequence>
<dbReference type="GO" id="GO:0004252">
    <property type="term" value="F:serine-type endopeptidase activity"/>
    <property type="evidence" value="ECO:0007669"/>
    <property type="project" value="UniProtKB-UniRule"/>
</dbReference>
<dbReference type="InterPro" id="IPR015500">
    <property type="entry name" value="Peptidase_S8_subtilisin-rel"/>
</dbReference>
<evidence type="ECO:0000256" key="3">
    <source>
        <dbReference type="ARBA" id="ARBA00022801"/>
    </source>
</evidence>